<evidence type="ECO:0000256" key="7">
    <source>
        <dbReference type="ARBA" id="ARBA00022722"/>
    </source>
</evidence>
<dbReference type="NCBIfam" id="TIGR01406">
    <property type="entry name" value="dnaQ_proteo"/>
    <property type="match status" value="1"/>
</dbReference>
<evidence type="ECO:0000256" key="14">
    <source>
        <dbReference type="ARBA" id="ARBA00049244"/>
    </source>
</evidence>
<keyword evidence="21" id="KW-1185">Reference proteome</keyword>
<evidence type="ECO:0000256" key="1">
    <source>
        <dbReference type="ARBA" id="ARBA00001936"/>
    </source>
</evidence>
<evidence type="ECO:0000256" key="3">
    <source>
        <dbReference type="ARBA" id="ARBA00020352"/>
    </source>
</evidence>
<comment type="subunit">
    <text evidence="18">DNA polymerase III contains a core (composed of alpha, epsilon and theta chains) that associates with a tau subunit. This core dimerizes to form the POLIII' complex. PolIII' associates with the gamma complex (composed of gamma, delta, delta', psi and chi chains) and with the beta chain to form the complete DNA polymerase III complex.</text>
</comment>
<evidence type="ECO:0000256" key="2">
    <source>
        <dbReference type="ARBA" id="ARBA00012417"/>
    </source>
</evidence>
<dbReference type="SMART" id="SM00479">
    <property type="entry name" value="EXOIII"/>
    <property type="match status" value="1"/>
</dbReference>
<evidence type="ECO:0000256" key="17">
    <source>
        <dbReference type="PIRSR" id="PIRSR606309-3"/>
    </source>
</evidence>
<dbReference type="PANTHER" id="PTHR30231:SF41">
    <property type="entry name" value="DNA POLYMERASE III SUBUNIT EPSILON"/>
    <property type="match status" value="1"/>
</dbReference>
<evidence type="ECO:0000256" key="11">
    <source>
        <dbReference type="ARBA" id="ARBA00022842"/>
    </source>
</evidence>
<comment type="cofactor">
    <cofactor evidence="1 18">
        <name>Mn(2+)</name>
        <dbReference type="ChEBI" id="CHEBI:29035"/>
    </cofactor>
</comment>
<dbReference type="InterPro" id="IPR006054">
    <property type="entry name" value="DnaQ"/>
</dbReference>
<feature type="binding site" evidence="17">
    <location>
        <position position="7"/>
    </location>
    <ligand>
        <name>a divalent metal cation</name>
        <dbReference type="ChEBI" id="CHEBI:60240"/>
        <label>1</label>
        <note>catalytic</note>
    </ligand>
</feature>
<dbReference type="GO" id="GO:0008408">
    <property type="term" value="F:3'-5' exonuclease activity"/>
    <property type="evidence" value="ECO:0007669"/>
    <property type="project" value="TreeGrafter"/>
</dbReference>
<keyword evidence="12 18" id="KW-0239">DNA-directed DNA polymerase</keyword>
<comment type="function">
    <text evidence="18">DNA polymerase III is a complex, multichain enzyme responsible for most of the replicative synthesis in bacteria. The epsilon subunit contain the editing function and is a proofreading 3'-5' exonuclease.</text>
</comment>
<evidence type="ECO:0000256" key="16">
    <source>
        <dbReference type="PIRSR" id="PIRSR606309-2"/>
    </source>
</evidence>
<dbReference type="Gene3D" id="3.30.420.10">
    <property type="entry name" value="Ribonuclease H-like superfamily/Ribonuclease H"/>
    <property type="match status" value="1"/>
</dbReference>
<dbReference type="InterPro" id="IPR036397">
    <property type="entry name" value="RNaseH_sf"/>
</dbReference>
<dbReference type="EMBL" id="VYXP01000002">
    <property type="protein sequence ID" value="KAA9133122.1"/>
    <property type="molecule type" value="Genomic_DNA"/>
</dbReference>
<reference evidence="20 21" key="1">
    <citation type="submission" date="2019-09" db="EMBL/GenBank/DDBJ databases">
        <title>Wenzhouxiangella sp. Genome sequencing and assembly.</title>
        <authorList>
            <person name="Zhang R."/>
        </authorList>
    </citation>
    <scope>NUCLEOTIDE SEQUENCE [LARGE SCALE GENOMIC DNA]</scope>
    <source>
        <strain evidence="20 21">W260</strain>
    </source>
</reference>
<organism evidence="20 21">
    <name type="scientific">Marinihelvus fidelis</name>
    <dbReference type="NCBI Taxonomy" id="2613842"/>
    <lineage>
        <taxon>Bacteria</taxon>
        <taxon>Pseudomonadati</taxon>
        <taxon>Pseudomonadota</taxon>
        <taxon>Gammaproteobacteria</taxon>
        <taxon>Chromatiales</taxon>
        <taxon>Wenzhouxiangellaceae</taxon>
        <taxon>Marinihelvus</taxon>
    </lineage>
</organism>
<dbReference type="GO" id="GO:0005829">
    <property type="term" value="C:cytosol"/>
    <property type="evidence" value="ECO:0007669"/>
    <property type="project" value="TreeGrafter"/>
</dbReference>
<evidence type="ECO:0000256" key="5">
    <source>
        <dbReference type="ARBA" id="ARBA00022695"/>
    </source>
</evidence>
<comment type="catalytic activity">
    <reaction evidence="14 18">
        <text>DNA(n) + a 2'-deoxyribonucleoside 5'-triphosphate = DNA(n+1) + diphosphate</text>
        <dbReference type="Rhea" id="RHEA:22508"/>
        <dbReference type="Rhea" id="RHEA-COMP:17339"/>
        <dbReference type="Rhea" id="RHEA-COMP:17340"/>
        <dbReference type="ChEBI" id="CHEBI:33019"/>
        <dbReference type="ChEBI" id="CHEBI:61560"/>
        <dbReference type="ChEBI" id="CHEBI:173112"/>
        <dbReference type="EC" id="2.7.7.7"/>
    </reaction>
</comment>
<keyword evidence="9 18" id="KW-0378">Hydrolase</keyword>
<dbReference type="EC" id="2.7.7.7" evidence="2 18"/>
<feature type="binding site" evidence="17">
    <location>
        <position position="9"/>
    </location>
    <ligand>
        <name>a divalent metal cation</name>
        <dbReference type="ChEBI" id="CHEBI:60240"/>
        <label>1</label>
        <note>catalytic</note>
    </ligand>
</feature>
<dbReference type="InterPro" id="IPR013520">
    <property type="entry name" value="Ribonucl_H"/>
</dbReference>
<dbReference type="InterPro" id="IPR006309">
    <property type="entry name" value="DnaQ_proteo"/>
</dbReference>
<dbReference type="Pfam" id="PF00929">
    <property type="entry name" value="RNase_T"/>
    <property type="match status" value="1"/>
</dbReference>
<gene>
    <name evidence="18 20" type="primary">dnaQ</name>
    <name evidence="20" type="ORF">F3N42_01815</name>
</gene>
<evidence type="ECO:0000259" key="19">
    <source>
        <dbReference type="SMART" id="SM00479"/>
    </source>
</evidence>
<dbReference type="AlphaFoldDB" id="A0A5N0TDL5"/>
<comment type="cofactor">
    <cofactor evidence="17">
        <name>Mg(2+)</name>
        <dbReference type="ChEBI" id="CHEBI:18420"/>
    </cofactor>
    <cofactor evidence="17">
        <name>Mn(2+)</name>
        <dbReference type="ChEBI" id="CHEBI:29035"/>
    </cofactor>
    <text evidence="17">Binds 2 divalent metal cations. Magnesium or manganese.</text>
</comment>
<keyword evidence="6 18" id="KW-0235">DNA replication</keyword>
<keyword evidence="10 18" id="KW-0269">Exonuclease</keyword>
<dbReference type="NCBIfam" id="TIGR00573">
    <property type="entry name" value="dnaq"/>
    <property type="match status" value="1"/>
</dbReference>
<evidence type="ECO:0000256" key="18">
    <source>
        <dbReference type="RuleBase" id="RU364087"/>
    </source>
</evidence>
<feature type="active site" description="Proton acceptor" evidence="15">
    <location>
        <position position="153"/>
    </location>
</feature>
<dbReference type="GO" id="GO:0045004">
    <property type="term" value="P:DNA replication proofreading"/>
    <property type="evidence" value="ECO:0007669"/>
    <property type="project" value="TreeGrafter"/>
</dbReference>
<evidence type="ECO:0000256" key="6">
    <source>
        <dbReference type="ARBA" id="ARBA00022705"/>
    </source>
</evidence>
<proteinExistence type="predicted"/>
<keyword evidence="5 18" id="KW-0548">Nucleotidyltransferase</keyword>
<comment type="caution">
    <text evidence="20">The sequence shown here is derived from an EMBL/GenBank/DDBJ whole genome shotgun (WGS) entry which is preliminary data.</text>
</comment>
<keyword evidence="13 17" id="KW-0464">Manganese</keyword>
<dbReference type="Proteomes" id="UP000325372">
    <property type="component" value="Unassembled WGS sequence"/>
</dbReference>
<dbReference type="GO" id="GO:0046872">
    <property type="term" value="F:metal ion binding"/>
    <property type="evidence" value="ECO:0007669"/>
    <property type="project" value="UniProtKB-KW"/>
</dbReference>
<feature type="domain" description="Exonuclease" evidence="19">
    <location>
        <begin position="2"/>
        <end position="175"/>
    </location>
</feature>
<evidence type="ECO:0000256" key="4">
    <source>
        <dbReference type="ARBA" id="ARBA00022679"/>
    </source>
</evidence>
<evidence type="ECO:0000256" key="15">
    <source>
        <dbReference type="PIRSR" id="PIRSR606309-1"/>
    </source>
</evidence>
<keyword evidence="8 17" id="KW-0479">Metal-binding</keyword>
<dbReference type="SUPFAM" id="SSF53098">
    <property type="entry name" value="Ribonuclease H-like"/>
    <property type="match status" value="1"/>
</dbReference>
<evidence type="ECO:0000256" key="8">
    <source>
        <dbReference type="ARBA" id="ARBA00022723"/>
    </source>
</evidence>
<evidence type="ECO:0000256" key="9">
    <source>
        <dbReference type="ARBA" id="ARBA00022801"/>
    </source>
</evidence>
<dbReference type="PANTHER" id="PTHR30231">
    <property type="entry name" value="DNA POLYMERASE III SUBUNIT EPSILON"/>
    <property type="match status" value="1"/>
</dbReference>
<feature type="binding site" evidence="16">
    <location>
        <position position="158"/>
    </location>
    <ligand>
        <name>substrate</name>
    </ligand>
</feature>
<evidence type="ECO:0000256" key="12">
    <source>
        <dbReference type="ARBA" id="ARBA00022932"/>
    </source>
</evidence>
<dbReference type="RefSeq" id="WP_150862683.1">
    <property type="nucleotide sequence ID" value="NZ_VYXP01000002.1"/>
</dbReference>
<keyword evidence="7 18" id="KW-0540">Nuclease</keyword>
<evidence type="ECO:0000256" key="10">
    <source>
        <dbReference type="ARBA" id="ARBA00022839"/>
    </source>
</evidence>
<keyword evidence="4 18" id="KW-0808">Transferase</keyword>
<dbReference type="CDD" id="cd06131">
    <property type="entry name" value="DNA_pol_III_epsilon_Ecoli_like"/>
    <property type="match status" value="1"/>
</dbReference>
<accession>A0A5N0TDL5</accession>
<feature type="binding site" evidence="16">
    <location>
        <position position="57"/>
    </location>
    <ligand>
        <name>substrate</name>
    </ligand>
</feature>
<sequence>MRQIVLDTETTGLETRDGHRIIEIGCVELVERQLTGNNFHEYINPERAVDAGALEVHGISNEFLADKPRFGEIAERFLEYVDGAELVIHNAAFDLGFLDYEYGMLGMTRPPFSERQPVIDTLELARSERPGQRNNLDALCKAYEVDNTSRTLHGALLDAEILADVYLAMTGGQVALGLSMDSDGPDTRELEAAAGQVERPPVRVLRASEEEIALHEARLADIKSSSGDCLWLDQLAQE</sequence>
<feature type="binding site" evidence="16">
    <location>
        <position position="9"/>
    </location>
    <ligand>
        <name>substrate</name>
    </ligand>
</feature>
<dbReference type="GO" id="GO:0003677">
    <property type="term" value="F:DNA binding"/>
    <property type="evidence" value="ECO:0007669"/>
    <property type="project" value="InterPro"/>
</dbReference>
<feature type="binding site" evidence="16">
    <location>
        <position position="7"/>
    </location>
    <ligand>
        <name>substrate</name>
    </ligand>
</feature>
<evidence type="ECO:0000313" key="21">
    <source>
        <dbReference type="Proteomes" id="UP000325372"/>
    </source>
</evidence>
<evidence type="ECO:0000313" key="20">
    <source>
        <dbReference type="EMBL" id="KAA9133122.1"/>
    </source>
</evidence>
<protein>
    <recommendedName>
        <fullName evidence="3 18">DNA polymerase III subunit epsilon</fullName>
        <ecNumber evidence="2 18">2.7.7.7</ecNumber>
    </recommendedName>
</protein>
<evidence type="ECO:0000256" key="13">
    <source>
        <dbReference type="ARBA" id="ARBA00023211"/>
    </source>
</evidence>
<dbReference type="GO" id="GO:0003887">
    <property type="term" value="F:DNA-directed DNA polymerase activity"/>
    <property type="evidence" value="ECO:0007669"/>
    <property type="project" value="UniProtKB-KW"/>
</dbReference>
<dbReference type="NCBIfam" id="NF004316">
    <property type="entry name" value="PRK05711.1"/>
    <property type="match status" value="1"/>
</dbReference>
<keyword evidence="11 17" id="KW-0460">Magnesium</keyword>
<dbReference type="InterPro" id="IPR012337">
    <property type="entry name" value="RNaseH-like_sf"/>
</dbReference>
<feature type="binding site" evidence="17">
    <location>
        <position position="158"/>
    </location>
    <ligand>
        <name>a divalent metal cation</name>
        <dbReference type="ChEBI" id="CHEBI:60240"/>
        <label>1</label>
        <note>catalytic</note>
    </ligand>
</feature>
<name>A0A5N0TDL5_9GAMM</name>
<dbReference type="FunFam" id="3.30.420.10:FF:000012">
    <property type="entry name" value="DNA polymerase III subunit epsilon"/>
    <property type="match status" value="1"/>
</dbReference>